<evidence type="ECO:0000256" key="4">
    <source>
        <dbReference type="ARBA" id="ARBA00023284"/>
    </source>
</evidence>
<dbReference type="RefSeq" id="WP_149090851.1">
    <property type="nucleotide sequence ID" value="NZ_VKKY01000002.1"/>
</dbReference>
<comment type="subcellular location">
    <subcellularLocation>
        <location evidence="1">Cell envelope</location>
    </subcellularLocation>
</comment>
<dbReference type="InterPro" id="IPR017937">
    <property type="entry name" value="Thioredoxin_CS"/>
</dbReference>
<keyword evidence="7" id="KW-1185">Reference proteome</keyword>
<evidence type="ECO:0000313" key="6">
    <source>
        <dbReference type="EMBL" id="KAA3437787.1"/>
    </source>
</evidence>
<dbReference type="GO" id="GO:0017004">
    <property type="term" value="P:cytochrome complex assembly"/>
    <property type="evidence" value="ECO:0007669"/>
    <property type="project" value="UniProtKB-KW"/>
</dbReference>
<dbReference type="AlphaFoldDB" id="A0A5B6TBD3"/>
<gene>
    <name evidence="6" type="ORF">FOA19_10870</name>
</gene>
<dbReference type="InterPro" id="IPR013766">
    <property type="entry name" value="Thioredoxin_domain"/>
</dbReference>
<evidence type="ECO:0000256" key="3">
    <source>
        <dbReference type="ARBA" id="ARBA00023157"/>
    </source>
</evidence>
<feature type="domain" description="Thioredoxin" evidence="5">
    <location>
        <begin position="71"/>
        <end position="236"/>
    </location>
</feature>
<dbReference type="Pfam" id="PF00085">
    <property type="entry name" value="Thioredoxin"/>
    <property type="match status" value="1"/>
</dbReference>
<evidence type="ECO:0000256" key="1">
    <source>
        <dbReference type="ARBA" id="ARBA00004196"/>
    </source>
</evidence>
<accession>A0A5B6TBD3</accession>
<dbReference type="InterPro" id="IPR036249">
    <property type="entry name" value="Thioredoxin-like_sf"/>
</dbReference>
<dbReference type="SUPFAM" id="SSF52833">
    <property type="entry name" value="Thioredoxin-like"/>
    <property type="match status" value="1"/>
</dbReference>
<dbReference type="EMBL" id="VKKY01000002">
    <property type="protein sequence ID" value="KAA3437787.1"/>
    <property type="molecule type" value="Genomic_DNA"/>
</dbReference>
<comment type="caution">
    <text evidence="6">The sequence shown here is derived from an EMBL/GenBank/DDBJ whole genome shotgun (WGS) entry which is preliminary data.</text>
</comment>
<dbReference type="GO" id="GO:0030313">
    <property type="term" value="C:cell envelope"/>
    <property type="evidence" value="ECO:0007669"/>
    <property type="project" value="UniProtKB-SubCell"/>
</dbReference>
<dbReference type="PANTHER" id="PTHR42852">
    <property type="entry name" value="THIOL:DISULFIDE INTERCHANGE PROTEIN DSBE"/>
    <property type="match status" value="1"/>
</dbReference>
<keyword evidence="3" id="KW-1015">Disulfide bond</keyword>
<organism evidence="6 7">
    <name type="scientific">Rufibacter hautae</name>
    <dbReference type="NCBI Taxonomy" id="2595005"/>
    <lineage>
        <taxon>Bacteria</taxon>
        <taxon>Pseudomonadati</taxon>
        <taxon>Bacteroidota</taxon>
        <taxon>Cytophagia</taxon>
        <taxon>Cytophagales</taxon>
        <taxon>Hymenobacteraceae</taxon>
        <taxon>Rufibacter</taxon>
    </lineage>
</organism>
<evidence type="ECO:0000313" key="7">
    <source>
        <dbReference type="Proteomes" id="UP000324133"/>
    </source>
</evidence>
<dbReference type="PROSITE" id="PS51352">
    <property type="entry name" value="THIOREDOXIN_2"/>
    <property type="match status" value="1"/>
</dbReference>
<sequence length="243" mass="27504">MKRIAYSILLASLSWSCTKEVQKSEEVLPAEKVYLGSTEGKIQKYREDSQKYWDKGDSENAQKYRDSIKAVVVNTYLKEYTFTSLSGSVFETARQPKPMLLQITASWCVPCRAEIPALNQIVEKFQDQIDFVLLFQDQADGLTSLAKEYNSAITLVPSHKEVSDPNTIDIAGFRHTMGFPSNYLVTAENKVVNFTQGAQAPRNYTGEDGKEVIITVEEANRQNFERLEAEIKDLLQKSAVHNF</sequence>
<dbReference type="Proteomes" id="UP000324133">
    <property type="component" value="Unassembled WGS sequence"/>
</dbReference>
<evidence type="ECO:0000256" key="2">
    <source>
        <dbReference type="ARBA" id="ARBA00022748"/>
    </source>
</evidence>
<evidence type="ECO:0000259" key="5">
    <source>
        <dbReference type="PROSITE" id="PS51352"/>
    </source>
</evidence>
<protein>
    <submittedName>
        <fullName evidence="6">Thioredoxin family protein</fullName>
    </submittedName>
</protein>
<proteinExistence type="predicted"/>
<dbReference type="PANTHER" id="PTHR42852:SF6">
    <property type="entry name" value="THIOL:DISULFIDE INTERCHANGE PROTEIN DSBE"/>
    <property type="match status" value="1"/>
</dbReference>
<keyword evidence="2" id="KW-0201">Cytochrome c-type biogenesis</keyword>
<reference evidence="6 7" key="1">
    <citation type="submission" date="2019-07" db="EMBL/GenBank/DDBJ databases">
        <title>Rufibacter sp. nov., isolated from lake sediment.</title>
        <authorList>
            <person name="Qu J.-H."/>
        </authorList>
    </citation>
    <scope>NUCLEOTIDE SEQUENCE [LARGE SCALE GENOMIC DNA]</scope>
    <source>
        <strain evidence="6 7">NBS58-1</strain>
    </source>
</reference>
<name>A0A5B6TBD3_9BACT</name>
<keyword evidence="4" id="KW-0676">Redox-active center</keyword>
<dbReference type="OrthoDB" id="9815205at2"/>
<dbReference type="InterPro" id="IPR050553">
    <property type="entry name" value="Thioredoxin_ResA/DsbE_sf"/>
</dbReference>
<dbReference type="Gene3D" id="3.40.30.10">
    <property type="entry name" value="Glutaredoxin"/>
    <property type="match status" value="1"/>
</dbReference>
<dbReference type="PROSITE" id="PS00194">
    <property type="entry name" value="THIOREDOXIN_1"/>
    <property type="match status" value="1"/>
</dbReference>